<feature type="region of interest" description="Disordered" evidence="1">
    <location>
        <begin position="1"/>
        <end position="120"/>
    </location>
</feature>
<evidence type="ECO:0000313" key="3">
    <source>
        <dbReference type="Proteomes" id="UP000008783"/>
    </source>
</evidence>
<gene>
    <name evidence="2" type="ORF">PGTG_09503</name>
</gene>
<organism evidence="2 3">
    <name type="scientific">Puccinia graminis f. sp. tritici (strain CRL 75-36-700-3 / race SCCL)</name>
    <name type="common">Black stem rust fungus</name>
    <dbReference type="NCBI Taxonomy" id="418459"/>
    <lineage>
        <taxon>Eukaryota</taxon>
        <taxon>Fungi</taxon>
        <taxon>Dikarya</taxon>
        <taxon>Basidiomycota</taxon>
        <taxon>Pucciniomycotina</taxon>
        <taxon>Pucciniomycetes</taxon>
        <taxon>Pucciniales</taxon>
        <taxon>Pucciniaceae</taxon>
        <taxon>Puccinia</taxon>
    </lineage>
</organism>
<dbReference type="KEGG" id="pgr:PGTG_09503"/>
<dbReference type="InParanoid" id="E3KHL5"/>
<feature type="compositionally biased region" description="Polar residues" evidence="1">
    <location>
        <begin position="109"/>
        <end position="120"/>
    </location>
</feature>
<reference key="1">
    <citation type="submission" date="2007-01" db="EMBL/GenBank/DDBJ databases">
        <title>The Genome Sequence of Puccinia graminis f. sp. tritici Strain CRL 75-36-700-3.</title>
        <authorList>
            <consortium name="The Broad Institute Genome Sequencing Platform"/>
            <person name="Birren B."/>
            <person name="Lander E."/>
            <person name="Galagan J."/>
            <person name="Nusbaum C."/>
            <person name="Devon K."/>
            <person name="Cuomo C."/>
            <person name="Jaffe D."/>
            <person name="Butler J."/>
            <person name="Alvarez P."/>
            <person name="Gnerre S."/>
            <person name="Grabherr M."/>
            <person name="Mauceli E."/>
            <person name="Brockman W."/>
            <person name="Young S."/>
            <person name="LaButti K."/>
            <person name="Sykes S."/>
            <person name="DeCaprio D."/>
            <person name="Crawford M."/>
            <person name="Koehrsen M."/>
            <person name="Engels R."/>
            <person name="Montgomery P."/>
            <person name="Pearson M."/>
            <person name="Howarth C."/>
            <person name="Larson L."/>
            <person name="White J."/>
            <person name="Zeng Q."/>
            <person name="Kodira C."/>
            <person name="Yandava C."/>
            <person name="Alvarado L."/>
            <person name="O'Leary S."/>
            <person name="Szabo L."/>
            <person name="Dean R."/>
            <person name="Schein J."/>
        </authorList>
    </citation>
    <scope>NUCLEOTIDE SEQUENCE</scope>
    <source>
        <strain>CRL 75-36-700-3</strain>
    </source>
</reference>
<dbReference type="HOGENOM" id="CLU_048927_1_0_1"/>
<dbReference type="GeneID" id="10532477"/>
<keyword evidence="3" id="KW-1185">Reference proteome</keyword>
<dbReference type="OMA" id="KIMSASP"/>
<dbReference type="OrthoDB" id="2504051at2759"/>
<proteinExistence type="predicted"/>
<accession>E3KHL5</accession>
<sequence>MAAGTGAPFVPRFRPRVPQTPAEETPRPKSKPTKTARCKAAPYPDRRPTQPQGTPAPMIHPDLAGPTEGAINTQPPPLSDNETDKSSESEESGRDDHSSPAEGGDESANLPSASSLTSRVNETPSMIASLQTTLGMLDTVVETVQQWASLPPQEHLVGITMYLESMNQQIQRLAPQSSVQDVPAPAPPAPAAPRAHVWHRDFRAFIRTKLRACLLRPDLMSYGRTHTVRTRALNTRTPLLLVKVRPIPKPFIKPAELTTIRPQQHTIDNMAQDWKAVYLPAGYLNHNHDDIRRLNELIRELLKYEKSAFAKLIMTGARPGRRSSNDAVPTLDGVIIKILQKMSPEHEMMNRGDIVSSIKSPMRVRIGFLRLHMYVQRQQDRTTTHVRSPWEVIDRHLENLRQESRDYKTAFARLVLAFNRHLFDGTKSATDIAKIVVSLPSPEEVQEALDTGAQLASPEDEDQDGADGTGDLF</sequence>
<dbReference type="EMBL" id="DS178287">
    <property type="protein sequence ID" value="EFP83790.1"/>
    <property type="molecule type" value="Genomic_DNA"/>
</dbReference>
<dbReference type="Proteomes" id="UP000008783">
    <property type="component" value="Unassembled WGS sequence"/>
</dbReference>
<feature type="region of interest" description="Disordered" evidence="1">
    <location>
        <begin position="445"/>
        <end position="473"/>
    </location>
</feature>
<name>E3KHL5_PUCGT</name>
<evidence type="ECO:0000313" key="2">
    <source>
        <dbReference type="EMBL" id="EFP83790.1"/>
    </source>
</evidence>
<dbReference type="RefSeq" id="XP_003328209.1">
    <property type="nucleotide sequence ID" value="XM_003328161.1"/>
</dbReference>
<dbReference type="VEuPathDB" id="FungiDB:PGTG_09503"/>
<feature type="compositionally biased region" description="Basic residues" evidence="1">
    <location>
        <begin position="28"/>
        <end position="37"/>
    </location>
</feature>
<dbReference type="AlphaFoldDB" id="E3KHL5"/>
<feature type="compositionally biased region" description="Basic and acidic residues" evidence="1">
    <location>
        <begin position="82"/>
        <end position="99"/>
    </location>
</feature>
<evidence type="ECO:0000256" key="1">
    <source>
        <dbReference type="SAM" id="MobiDB-lite"/>
    </source>
</evidence>
<reference evidence="3" key="2">
    <citation type="journal article" date="2011" name="Proc. Natl. Acad. Sci. U.S.A.">
        <title>Obligate biotrophy features unraveled by the genomic analysis of rust fungi.</title>
        <authorList>
            <person name="Duplessis S."/>
            <person name="Cuomo C.A."/>
            <person name="Lin Y.-C."/>
            <person name="Aerts A."/>
            <person name="Tisserant E."/>
            <person name="Veneault-Fourrey C."/>
            <person name="Joly D.L."/>
            <person name="Hacquard S."/>
            <person name="Amselem J."/>
            <person name="Cantarel B.L."/>
            <person name="Chiu R."/>
            <person name="Coutinho P.M."/>
            <person name="Feau N."/>
            <person name="Field M."/>
            <person name="Frey P."/>
            <person name="Gelhaye E."/>
            <person name="Goldberg J."/>
            <person name="Grabherr M.G."/>
            <person name="Kodira C.D."/>
            <person name="Kohler A."/>
            <person name="Kuees U."/>
            <person name="Lindquist E.A."/>
            <person name="Lucas S.M."/>
            <person name="Mago R."/>
            <person name="Mauceli E."/>
            <person name="Morin E."/>
            <person name="Murat C."/>
            <person name="Pangilinan J.L."/>
            <person name="Park R."/>
            <person name="Pearson M."/>
            <person name="Quesneville H."/>
            <person name="Rouhier N."/>
            <person name="Sakthikumar S."/>
            <person name="Salamov A.A."/>
            <person name="Schmutz J."/>
            <person name="Selles B."/>
            <person name="Shapiro H."/>
            <person name="Tanguay P."/>
            <person name="Tuskan G.A."/>
            <person name="Henrissat B."/>
            <person name="Van de Peer Y."/>
            <person name="Rouze P."/>
            <person name="Ellis J.G."/>
            <person name="Dodds P.N."/>
            <person name="Schein J.E."/>
            <person name="Zhong S."/>
            <person name="Hamelin R.C."/>
            <person name="Grigoriev I.V."/>
            <person name="Szabo L.J."/>
            <person name="Martin F."/>
        </authorList>
    </citation>
    <scope>NUCLEOTIDE SEQUENCE [LARGE SCALE GENOMIC DNA]</scope>
    <source>
        <strain evidence="3">CRL 75-36-700-3 / race SCCL</strain>
    </source>
</reference>
<protein>
    <submittedName>
        <fullName evidence="2">Uncharacterized protein</fullName>
    </submittedName>
</protein>